<dbReference type="InterPro" id="IPR015421">
    <property type="entry name" value="PyrdxlP-dep_Trfase_major"/>
</dbReference>
<proteinExistence type="predicted"/>
<comment type="caution">
    <text evidence="5">The sequence shown here is derived from an EMBL/GenBank/DDBJ whole genome shotgun (WGS) entry which is preliminary data.</text>
</comment>
<dbReference type="EMBL" id="BART01029854">
    <property type="protein sequence ID" value="GAH11505.1"/>
    <property type="molecule type" value="Genomic_DNA"/>
</dbReference>
<dbReference type="InterPro" id="IPR008829">
    <property type="entry name" value="SepSecS/SepCysS"/>
</dbReference>
<evidence type="ECO:0000313" key="5">
    <source>
        <dbReference type="EMBL" id="GAH11505.1"/>
    </source>
</evidence>
<dbReference type="Gene3D" id="3.40.640.10">
    <property type="entry name" value="Type I PLP-dependent aspartate aminotransferase-like (Major domain)"/>
    <property type="match status" value="1"/>
</dbReference>
<gene>
    <name evidence="5" type="ORF">S01H4_52285</name>
</gene>
<dbReference type="PANTHER" id="PTHR43586">
    <property type="entry name" value="CYSTEINE DESULFURASE"/>
    <property type="match status" value="1"/>
</dbReference>
<keyword evidence="2" id="KW-0808">Transferase</keyword>
<reference evidence="5" key="1">
    <citation type="journal article" date="2014" name="Front. Microbiol.">
        <title>High frequency of phylogenetically diverse reductive dehalogenase-homologous genes in deep subseafloor sedimentary metagenomes.</title>
        <authorList>
            <person name="Kawai M."/>
            <person name="Futagami T."/>
            <person name="Toyoda A."/>
            <person name="Takaki Y."/>
            <person name="Nishi S."/>
            <person name="Hori S."/>
            <person name="Arai W."/>
            <person name="Tsubouchi T."/>
            <person name="Morono Y."/>
            <person name="Uchiyama I."/>
            <person name="Ito T."/>
            <person name="Fujiyama A."/>
            <person name="Inagaki F."/>
            <person name="Takami H."/>
        </authorList>
    </citation>
    <scope>NUCLEOTIDE SEQUENCE</scope>
    <source>
        <strain evidence="5">Expedition CK06-06</strain>
    </source>
</reference>
<dbReference type="AlphaFoldDB" id="X1DTG2"/>
<keyword evidence="4" id="KW-0648">Protein biosynthesis</keyword>
<evidence type="ECO:0000256" key="4">
    <source>
        <dbReference type="ARBA" id="ARBA00022917"/>
    </source>
</evidence>
<dbReference type="InterPro" id="IPR013375">
    <property type="entry name" value="Sep_Cys-tRNA_synth_arc"/>
</dbReference>
<protein>
    <recommendedName>
        <fullName evidence="6">Aminotransferase class V domain-containing protein</fullName>
    </recommendedName>
</protein>
<evidence type="ECO:0000256" key="3">
    <source>
        <dbReference type="ARBA" id="ARBA00022898"/>
    </source>
</evidence>
<dbReference type="NCBIfam" id="NF006810">
    <property type="entry name" value="PRK09331.1"/>
    <property type="match status" value="1"/>
</dbReference>
<evidence type="ECO:0000256" key="2">
    <source>
        <dbReference type="ARBA" id="ARBA00022679"/>
    </source>
</evidence>
<keyword evidence="3" id="KW-0663">Pyridoxal phosphate</keyword>
<dbReference type="GO" id="GO:0006412">
    <property type="term" value="P:translation"/>
    <property type="evidence" value="ECO:0007669"/>
    <property type="project" value="UniProtKB-KW"/>
</dbReference>
<organism evidence="5">
    <name type="scientific">marine sediment metagenome</name>
    <dbReference type="NCBI Taxonomy" id="412755"/>
    <lineage>
        <taxon>unclassified sequences</taxon>
        <taxon>metagenomes</taxon>
        <taxon>ecological metagenomes</taxon>
    </lineage>
</organism>
<dbReference type="NCBIfam" id="TIGR02539">
    <property type="entry name" value="SepCysS"/>
    <property type="match status" value="1"/>
</dbReference>
<evidence type="ECO:0008006" key="6">
    <source>
        <dbReference type="Google" id="ProtNLM"/>
    </source>
</evidence>
<sequence length="266" mass="29129">KLGALHRLHKGLINIMPLQTGGILTDVAREALVEFGDGYSVCDFCLGSLCNITNPPIKKFVHELLPQFLGCEVATITHGAREAKFMVMHSLAKPGDSIIVDGNRHYTTIVAAERVGLEVIEVPHTGYPEFRIDVSDYIPVIKKHNPKLILLTYPDGNYGNLPDARKLGEIAQEYDTPYVLNGAYAVGRMPIKMNDVGADFIVGSGHKSMASAGPCGVLGMKKKWEESVLRKSKVYSNKEVEFLGCTLRGVPLITLMASFPYVKEGL</sequence>
<name>X1DTG2_9ZZZZ</name>
<evidence type="ECO:0000256" key="1">
    <source>
        <dbReference type="ARBA" id="ARBA00001933"/>
    </source>
</evidence>
<feature type="non-terminal residue" evidence="5">
    <location>
        <position position="266"/>
    </location>
</feature>
<dbReference type="Pfam" id="PF05889">
    <property type="entry name" value="SepSecS"/>
    <property type="match status" value="1"/>
</dbReference>
<accession>X1DTG2</accession>
<dbReference type="InterPro" id="IPR015424">
    <property type="entry name" value="PyrdxlP-dep_Trfase"/>
</dbReference>
<dbReference type="GO" id="GO:0043766">
    <property type="term" value="F:Sep-tRNA:Cys-tRNA synthase activity"/>
    <property type="evidence" value="ECO:0007669"/>
    <property type="project" value="InterPro"/>
</dbReference>
<comment type="cofactor">
    <cofactor evidence="1">
        <name>pyridoxal 5'-phosphate</name>
        <dbReference type="ChEBI" id="CHEBI:597326"/>
    </cofactor>
</comment>
<feature type="non-terminal residue" evidence="5">
    <location>
        <position position="1"/>
    </location>
</feature>
<dbReference type="PANTHER" id="PTHR43586:SF3">
    <property type="entry name" value="O-PHOSPHO-L-SERYL-TRNA:CYS-TRNA SYNTHASE"/>
    <property type="match status" value="1"/>
</dbReference>
<dbReference type="SUPFAM" id="SSF53383">
    <property type="entry name" value="PLP-dependent transferases"/>
    <property type="match status" value="1"/>
</dbReference>